<dbReference type="GeneID" id="75046430"/>
<feature type="transmembrane region" description="Helical" evidence="1">
    <location>
        <begin position="764"/>
        <end position="782"/>
    </location>
</feature>
<evidence type="ECO:0000313" key="3">
    <source>
        <dbReference type="EMBL" id="RSV08190.1"/>
    </source>
</evidence>
<reference evidence="4" key="2">
    <citation type="submission" date="2016-12" db="EMBL/GenBank/DDBJ databases">
        <title>Whole genome sequencing of Sphingomonas sp. ABOJV.</title>
        <authorList>
            <person name="Conlan S."/>
            <person name="Thomas P.J."/>
            <person name="Mullikin J."/>
            <person name="Palmore T.N."/>
            <person name="Frank K.M."/>
            <person name="Segre J.A."/>
        </authorList>
    </citation>
    <scope>NUCLEOTIDE SEQUENCE [LARGE SCALE GENOMIC DNA]</scope>
    <source>
        <strain evidence="4">ABOJV</strain>
    </source>
</reference>
<dbReference type="PANTHER" id="PTHR38434:SF1">
    <property type="entry name" value="BLL2549 PROTEIN"/>
    <property type="match status" value="1"/>
</dbReference>
<reference evidence="2" key="1">
    <citation type="submission" date="2016-12" db="EMBL/GenBank/DDBJ databases">
        <title>Whole genome sequencing of Sphingomonas koreensis.</title>
        <authorList>
            <person name="Conlan S."/>
            <person name="Thomas P.J."/>
            <person name="Mullikin J."/>
            <person name="Palmore T.N."/>
            <person name="Frank K.M."/>
            <person name="Segre J.A."/>
        </authorList>
    </citation>
    <scope>NUCLEOTIDE SEQUENCE</scope>
    <source>
        <strain evidence="2">ABOJV</strain>
    </source>
</reference>
<dbReference type="PIRSF" id="PIRSF035905">
    <property type="entry name" value="UCP035905_mp"/>
    <property type="match status" value="1"/>
</dbReference>
<dbReference type="Proteomes" id="UP000185161">
    <property type="component" value="Chromosome"/>
</dbReference>
<feature type="transmembrane region" description="Helical" evidence="1">
    <location>
        <begin position="673"/>
        <end position="694"/>
    </location>
</feature>
<proteinExistence type="predicted"/>
<dbReference type="EMBL" id="CP018820">
    <property type="protein sequence ID" value="APR51776.1"/>
    <property type="molecule type" value="Genomic_DNA"/>
</dbReference>
<sequence length="820" mass="84890">MTELIFLAVVALGIVVLVQRQRLRELTRRIERLERGQPLARPAPEPAPVPVRAPAPVPAIAPQPEPVRQAPSPPARPVSVSRPGLESLIGARLPVWIGAIALVAAGFFLVRYSIETGLLGPGVRTILAALFAVLLVAGSEAARRLPATRDDPRIAQALAGAGIASAYGTLYIAAALYHLITPLPAFALMIAVTGLGLVLALRHGPPTAVLALAGGFVAPLVAGYDAAGIGPLLVYLALFTAALYGLAMHRGWAWLALAATAAAFVWVNFLLFALGTDDLSLPAAFVVLLAAGASLALPRAGVTAAWLRLAPLVAGLVQLLAFAPALDFSAFAWALYLVLAAASLILAWRDATYLPGALAALALTLLLLAIGLAEPGSGATHGAAIAAAPLFAAPGLLLLPRARAWAILALGGIAGPLLLANALDGGRFADWQWAAIELPAAALAGWVSWRRRGSAGTRDPGLVGGALLAAVLAGTALGQLTGGAWIAFPFAGIALALGWWAHRTGDTQLRLLPAIALAAILIAGLEPLADYLILIADSANGAHLPYRQLPAAADAFRHLLPALAAAIALLRADEAQFGRLRPGIFAGAVALGLILLYHLAKLPLAIGDEAGFTRWGFSERALITQALLAAGWYAFRRSRPLGLALFGLGLVRILWFDLLLLNPAFVAQQVGSLPLLNAAAIHLALAAAWSWTFAPGRLWRGLGMSLAFATVATAVRQAAHGTLLTGAVTTGENYGYSAAFLLLAIAWLTLGIRTGARDLRIAGLALLTAVTFKVFLIDAAALDGLLRILSFFGLGVALIGIGWVYNRFLAGAPGSPQPSP</sequence>
<keyword evidence="1" id="KW-0812">Transmembrane</keyword>
<feature type="transmembrane region" description="Helical" evidence="1">
    <location>
        <begin position="305"/>
        <end position="324"/>
    </location>
</feature>
<feature type="transmembrane region" description="Helical" evidence="1">
    <location>
        <begin position="183"/>
        <end position="201"/>
    </location>
</feature>
<feature type="transmembrane region" description="Helical" evidence="1">
    <location>
        <begin position="230"/>
        <end position="247"/>
    </location>
</feature>
<feature type="transmembrane region" description="Helical" evidence="1">
    <location>
        <begin position="734"/>
        <end position="752"/>
    </location>
</feature>
<feature type="transmembrane region" description="Helical" evidence="1">
    <location>
        <begin position="6"/>
        <end position="23"/>
    </location>
</feature>
<feature type="transmembrane region" description="Helical" evidence="1">
    <location>
        <begin position="514"/>
        <end position="535"/>
    </location>
</feature>
<evidence type="ECO:0000256" key="1">
    <source>
        <dbReference type="SAM" id="Phobius"/>
    </source>
</evidence>
<keyword evidence="1" id="KW-1133">Transmembrane helix</keyword>
<feature type="transmembrane region" description="Helical" evidence="1">
    <location>
        <begin position="788"/>
        <end position="805"/>
    </location>
</feature>
<dbReference type="Proteomes" id="UP000286681">
    <property type="component" value="Unassembled WGS sequence"/>
</dbReference>
<feature type="transmembrane region" description="Helical" evidence="1">
    <location>
        <begin position="208"/>
        <end position="224"/>
    </location>
</feature>
<feature type="transmembrane region" description="Helical" evidence="1">
    <location>
        <begin position="330"/>
        <end position="348"/>
    </location>
</feature>
<feature type="transmembrane region" description="Helical" evidence="1">
    <location>
        <begin position="93"/>
        <end position="114"/>
    </location>
</feature>
<feature type="transmembrane region" description="Helical" evidence="1">
    <location>
        <begin position="642"/>
        <end position="661"/>
    </location>
</feature>
<feature type="transmembrane region" description="Helical" evidence="1">
    <location>
        <begin position="126"/>
        <end position="142"/>
    </location>
</feature>
<feature type="transmembrane region" description="Helical" evidence="1">
    <location>
        <begin position="431"/>
        <end position="449"/>
    </location>
</feature>
<feature type="transmembrane region" description="Helical" evidence="1">
    <location>
        <begin position="584"/>
        <end position="600"/>
    </location>
</feature>
<feature type="transmembrane region" description="Helical" evidence="1">
    <location>
        <begin position="353"/>
        <end position="373"/>
    </location>
</feature>
<feature type="transmembrane region" description="Helical" evidence="1">
    <location>
        <begin position="461"/>
        <end position="478"/>
    </location>
</feature>
<feature type="transmembrane region" description="Helical" evidence="1">
    <location>
        <begin position="254"/>
        <end position="273"/>
    </location>
</feature>
<feature type="transmembrane region" description="Helical" evidence="1">
    <location>
        <begin position="706"/>
        <end position="728"/>
    </location>
</feature>
<evidence type="ECO:0000313" key="5">
    <source>
        <dbReference type="Proteomes" id="UP000286681"/>
    </source>
</evidence>
<reference evidence="3 5" key="3">
    <citation type="submission" date="2018-07" db="EMBL/GenBank/DDBJ databases">
        <title>Genomic and Epidemiologic Investigation of an Indolent Hospital Outbreak.</title>
        <authorList>
            <person name="Johnson R.C."/>
            <person name="Deming C."/>
            <person name="Conlan S."/>
            <person name="Zellmer C.J."/>
            <person name="Michelin A.V."/>
            <person name="Lee-Lin S."/>
            <person name="Thomas P.J."/>
            <person name="Park M."/>
            <person name="Weingarten R.A."/>
            <person name="Less J."/>
            <person name="Dekker J.P."/>
            <person name="Frank K.M."/>
            <person name="Musser K.A."/>
            <person name="Mcquiston J.R."/>
            <person name="Henderson D.K."/>
            <person name="Lau A.F."/>
            <person name="Palmore T.N."/>
            <person name="Segre J.A."/>
        </authorList>
    </citation>
    <scope>NUCLEOTIDE SEQUENCE [LARGE SCALE GENOMIC DNA]</scope>
    <source>
        <strain evidence="3 5">SK-NIH.Env10_0317</strain>
    </source>
</reference>
<dbReference type="STRING" id="93064.BRX40_04400"/>
<feature type="transmembrane region" description="Helical" evidence="1">
    <location>
        <begin position="484"/>
        <end position="502"/>
    </location>
</feature>
<evidence type="ECO:0000313" key="4">
    <source>
        <dbReference type="Proteomes" id="UP000185161"/>
    </source>
</evidence>
<feature type="transmembrane region" description="Helical" evidence="1">
    <location>
        <begin position="379"/>
        <end position="399"/>
    </location>
</feature>
<dbReference type="InterPro" id="IPR014600">
    <property type="entry name" value="UCP035905_mem"/>
</dbReference>
<gene>
    <name evidence="2" type="ORF">BRX40_04400</name>
    <name evidence="3" type="ORF">CA257_01605</name>
</gene>
<feature type="transmembrane region" description="Helical" evidence="1">
    <location>
        <begin position="406"/>
        <end position="425"/>
    </location>
</feature>
<organism evidence="2 4">
    <name type="scientific">Sphingomonas koreensis</name>
    <dbReference type="NCBI Taxonomy" id="93064"/>
    <lineage>
        <taxon>Bacteria</taxon>
        <taxon>Pseudomonadati</taxon>
        <taxon>Pseudomonadota</taxon>
        <taxon>Alphaproteobacteria</taxon>
        <taxon>Sphingomonadales</taxon>
        <taxon>Sphingomonadaceae</taxon>
        <taxon>Sphingomonas</taxon>
    </lineage>
</organism>
<feature type="transmembrane region" description="Helical" evidence="1">
    <location>
        <begin position="279"/>
        <end position="298"/>
    </location>
</feature>
<name>A0A1L6J7H6_9SPHN</name>
<feature type="transmembrane region" description="Helical" evidence="1">
    <location>
        <begin position="612"/>
        <end position="635"/>
    </location>
</feature>
<keyword evidence="1" id="KW-0472">Membrane</keyword>
<dbReference type="InterPro" id="IPR019286">
    <property type="entry name" value="DUF2339_TM"/>
</dbReference>
<protein>
    <submittedName>
        <fullName evidence="3">DUF2339 domain-containing protein</fullName>
    </submittedName>
</protein>
<dbReference type="EMBL" id="QQWO01000001">
    <property type="protein sequence ID" value="RSV08190.1"/>
    <property type="molecule type" value="Genomic_DNA"/>
</dbReference>
<feature type="transmembrane region" description="Helical" evidence="1">
    <location>
        <begin position="555"/>
        <end position="572"/>
    </location>
</feature>
<feature type="transmembrane region" description="Helical" evidence="1">
    <location>
        <begin position="154"/>
        <end position="177"/>
    </location>
</feature>
<accession>A0A1L6J7H6</accession>
<dbReference type="AlphaFoldDB" id="A0A1L6J7H6"/>
<dbReference type="Pfam" id="PF10101">
    <property type="entry name" value="DUF2339"/>
    <property type="match status" value="1"/>
</dbReference>
<dbReference type="KEGG" id="skr:BRX40_04400"/>
<dbReference type="RefSeq" id="WP_075150787.1">
    <property type="nucleotide sequence ID" value="NZ_CP018820.1"/>
</dbReference>
<evidence type="ECO:0000313" key="2">
    <source>
        <dbReference type="EMBL" id="APR51776.1"/>
    </source>
</evidence>
<dbReference type="OrthoDB" id="5422830at2"/>
<keyword evidence="4" id="KW-1185">Reference proteome</keyword>
<dbReference type="PANTHER" id="PTHR38434">
    <property type="entry name" value="BLL2549 PROTEIN"/>
    <property type="match status" value="1"/>
</dbReference>